<dbReference type="AlphaFoldDB" id="M2TC35"/>
<accession>M2TC35</accession>
<feature type="non-terminal residue" evidence="3">
    <location>
        <position position="52"/>
    </location>
</feature>
<dbReference type="EMBL" id="KB445571">
    <property type="protein sequence ID" value="EMD95125.1"/>
    <property type="molecule type" value="Genomic_DNA"/>
</dbReference>
<dbReference type="eggNOG" id="KOG0018">
    <property type="taxonomic scope" value="Eukaryota"/>
</dbReference>
<dbReference type="Pfam" id="PF06470">
    <property type="entry name" value="SMC_hinge"/>
    <property type="match status" value="1"/>
</dbReference>
<dbReference type="InterPro" id="IPR036277">
    <property type="entry name" value="SMC_hinge_sf"/>
</dbReference>
<dbReference type="GO" id="GO:0005694">
    <property type="term" value="C:chromosome"/>
    <property type="evidence" value="ECO:0007669"/>
    <property type="project" value="InterPro"/>
</dbReference>
<dbReference type="SUPFAM" id="SSF75553">
    <property type="entry name" value="Smc hinge domain"/>
    <property type="match status" value="1"/>
</dbReference>
<dbReference type="STRING" id="701091.M2TC35"/>
<evidence type="ECO:0000259" key="1">
    <source>
        <dbReference type="Pfam" id="PF06470"/>
    </source>
</evidence>
<name>M2TC35_COCH5</name>
<dbReference type="InterPro" id="IPR010935">
    <property type="entry name" value="SMC_hinge"/>
</dbReference>
<sequence>MSFNPLDSIQIQAVDPQLKGMHEGMRLAIDCINYEPKHERAMTAACGNTMIC</sequence>
<reference evidence="3 4" key="1">
    <citation type="journal article" date="2012" name="PLoS Pathog.">
        <title>Diverse lifestyles and strategies of plant pathogenesis encoded in the genomes of eighteen Dothideomycetes fungi.</title>
        <authorList>
            <person name="Ohm R.A."/>
            <person name="Feau N."/>
            <person name="Henrissat B."/>
            <person name="Schoch C.L."/>
            <person name="Horwitz B.A."/>
            <person name="Barry K.W."/>
            <person name="Condon B.J."/>
            <person name="Copeland A.C."/>
            <person name="Dhillon B."/>
            <person name="Glaser F."/>
            <person name="Hesse C.N."/>
            <person name="Kosti I."/>
            <person name="LaButti K."/>
            <person name="Lindquist E.A."/>
            <person name="Lucas S."/>
            <person name="Salamov A.A."/>
            <person name="Bradshaw R.E."/>
            <person name="Ciuffetti L."/>
            <person name="Hamelin R.C."/>
            <person name="Kema G.H.J."/>
            <person name="Lawrence C."/>
            <person name="Scott J.A."/>
            <person name="Spatafora J.W."/>
            <person name="Turgeon B.G."/>
            <person name="de Wit P.J.G.M."/>
            <person name="Zhong S."/>
            <person name="Goodwin S.B."/>
            <person name="Grigoriev I.V."/>
        </authorList>
    </citation>
    <scope>NUCLEOTIDE SEQUENCE [LARGE SCALE GENOMIC DNA]</scope>
    <source>
        <strain evidence="3">C5</strain>
        <strain evidence="4">C5 / ATCC 48332 / race O</strain>
    </source>
</reference>
<dbReference type="Proteomes" id="UP000016936">
    <property type="component" value="Unassembled WGS sequence"/>
</dbReference>
<dbReference type="GO" id="GO:0005524">
    <property type="term" value="F:ATP binding"/>
    <property type="evidence" value="ECO:0007669"/>
    <property type="project" value="InterPro"/>
</dbReference>
<reference evidence="3" key="2">
    <citation type="submission" date="2012-06" db="EMBL/GenBank/DDBJ databases">
        <title>Comparative genome structure, secondary metabolite and effector coding capacity across Cochliobolus pathogens.</title>
        <authorList>
            <consortium name="US DOE Joint Genome Institute (JGI-PGF)"/>
            <person name="Condon B.J."/>
            <person name="Leng Y."/>
            <person name="Wu D."/>
            <person name="Bushley K.E."/>
            <person name="Ohm R.A."/>
            <person name="Otillar R."/>
            <person name="Martin J."/>
            <person name="Schackwitz W."/>
            <person name="Grimwood J."/>
            <person name="MohdZainudin N."/>
            <person name="Xue C."/>
            <person name="Wang R."/>
            <person name="Dhillon B."/>
            <person name="Tu Z.J."/>
            <person name="Steffenson B.J."/>
            <person name="Salamov A."/>
            <person name="Sun H."/>
            <person name="Lowry S."/>
            <person name="LaButti K."/>
            <person name="Han J."/>
            <person name="Copeland A."/>
            <person name="Lindquist E."/>
            <person name="Lucas S."/>
            <person name="Barry K."/>
            <person name="Schmutz J."/>
            <person name="Baker S."/>
            <person name="Grigoriev I.V."/>
            <person name="Zhong S."/>
            <person name="Turgeon B.G."/>
        </authorList>
    </citation>
    <scope>NUCLEOTIDE SEQUENCE</scope>
    <source>
        <strain evidence="3">C5</strain>
    </source>
</reference>
<keyword evidence="4" id="KW-1185">Reference proteome</keyword>
<evidence type="ECO:0000313" key="4">
    <source>
        <dbReference type="Proteomes" id="UP000016936"/>
    </source>
</evidence>
<proteinExistence type="predicted"/>
<dbReference type="OrthoDB" id="5575062at2759"/>
<dbReference type="EMBL" id="KB445578">
    <property type="protein sequence ID" value="EMD89762.1"/>
    <property type="molecule type" value="Genomic_DNA"/>
</dbReference>
<dbReference type="GO" id="GO:0051276">
    <property type="term" value="P:chromosome organization"/>
    <property type="evidence" value="ECO:0007669"/>
    <property type="project" value="InterPro"/>
</dbReference>
<feature type="domain" description="SMC hinge" evidence="1">
    <location>
        <begin position="2"/>
        <end position="52"/>
    </location>
</feature>
<feature type="non-terminal residue" evidence="3">
    <location>
        <position position="1"/>
    </location>
</feature>
<dbReference type="Gene3D" id="3.30.70.1620">
    <property type="match status" value="1"/>
</dbReference>
<gene>
    <name evidence="3" type="ORF">COCHEDRAFT_1019951</name>
    <name evidence="2" type="ORF">COCHEDRAFT_1022008</name>
</gene>
<evidence type="ECO:0000313" key="2">
    <source>
        <dbReference type="EMBL" id="EMD89762.1"/>
    </source>
</evidence>
<dbReference type="HOGENOM" id="CLU_3092890_0_0_1"/>
<reference evidence="4" key="3">
    <citation type="journal article" date="2013" name="PLoS Genet.">
        <title>Comparative genome structure, secondary metabolite, and effector coding capacity across Cochliobolus pathogens.</title>
        <authorList>
            <person name="Condon B.J."/>
            <person name="Leng Y."/>
            <person name="Wu D."/>
            <person name="Bushley K.E."/>
            <person name="Ohm R.A."/>
            <person name="Otillar R."/>
            <person name="Martin J."/>
            <person name="Schackwitz W."/>
            <person name="Grimwood J."/>
            <person name="MohdZainudin N."/>
            <person name="Xue C."/>
            <person name="Wang R."/>
            <person name="Manning V.A."/>
            <person name="Dhillon B."/>
            <person name="Tu Z.J."/>
            <person name="Steffenson B.J."/>
            <person name="Salamov A."/>
            <person name="Sun H."/>
            <person name="Lowry S."/>
            <person name="LaButti K."/>
            <person name="Han J."/>
            <person name="Copeland A."/>
            <person name="Lindquist E."/>
            <person name="Barry K."/>
            <person name="Schmutz J."/>
            <person name="Baker S.E."/>
            <person name="Ciuffetti L.M."/>
            <person name="Grigoriev I.V."/>
            <person name="Zhong S."/>
            <person name="Turgeon B.G."/>
        </authorList>
    </citation>
    <scope>NUCLEOTIDE SEQUENCE [LARGE SCALE GENOMIC DNA]</scope>
    <source>
        <strain evidence="4">C5 / ATCC 48332 / race O</strain>
    </source>
</reference>
<protein>
    <recommendedName>
        <fullName evidence="1">SMC hinge domain-containing protein</fullName>
    </recommendedName>
</protein>
<evidence type="ECO:0000313" key="3">
    <source>
        <dbReference type="EMBL" id="EMD95125.1"/>
    </source>
</evidence>
<organism evidence="3 4">
    <name type="scientific">Cochliobolus heterostrophus (strain C5 / ATCC 48332 / race O)</name>
    <name type="common">Southern corn leaf blight fungus</name>
    <name type="synonym">Bipolaris maydis</name>
    <dbReference type="NCBI Taxonomy" id="701091"/>
    <lineage>
        <taxon>Eukaryota</taxon>
        <taxon>Fungi</taxon>
        <taxon>Dikarya</taxon>
        <taxon>Ascomycota</taxon>
        <taxon>Pezizomycotina</taxon>
        <taxon>Dothideomycetes</taxon>
        <taxon>Pleosporomycetidae</taxon>
        <taxon>Pleosporales</taxon>
        <taxon>Pleosporineae</taxon>
        <taxon>Pleosporaceae</taxon>
        <taxon>Bipolaris</taxon>
    </lineage>
</organism>